<dbReference type="GO" id="GO:0016779">
    <property type="term" value="F:nucleotidyltransferase activity"/>
    <property type="evidence" value="ECO:0007669"/>
    <property type="project" value="UniProtKB-KW"/>
</dbReference>
<protein>
    <submittedName>
        <fullName evidence="4">3-deoxy-manno-octulosonate cytidylyltransferase</fullName>
    </submittedName>
</protein>
<dbReference type="RefSeq" id="WP_350951454.1">
    <property type="nucleotide sequence ID" value="NZ_JBEOYX010000002.1"/>
</dbReference>
<dbReference type="PANTHER" id="PTHR42866">
    <property type="entry name" value="3-DEOXY-MANNO-OCTULOSONATE CYTIDYLYLTRANSFERASE"/>
    <property type="match status" value="1"/>
</dbReference>
<evidence type="ECO:0000313" key="5">
    <source>
        <dbReference type="Proteomes" id="UP001602058"/>
    </source>
</evidence>
<keyword evidence="3" id="KW-0448">Lipopolysaccharide biosynthesis</keyword>
<keyword evidence="5" id="KW-1185">Reference proteome</keyword>
<reference evidence="4 5" key="1">
    <citation type="submission" date="2024-10" db="EMBL/GenBank/DDBJ databases">
        <title>The Natural Products Discovery Center: Release of the First 8490 Sequenced Strains for Exploring Actinobacteria Biosynthetic Diversity.</title>
        <authorList>
            <person name="Kalkreuter E."/>
            <person name="Kautsar S.A."/>
            <person name="Yang D."/>
            <person name="Bader C.D."/>
            <person name="Teijaro C.N."/>
            <person name="Fluegel L."/>
            <person name="Davis C.M."/>
            <person name="Simpson J.R."/>
            <person name="Lauterbach L."/>
            <person name="Steele A.D."/>
            <person name="Gui C."/>
            <person name="Meng S."/>
            <person name="Li G."/>
            <person name="Viehrig K."/>
            <person name="Ye F."/>
            <person name="Su P."/>
            <person name="Kiefer A.F."/>
            <person name="Nichols A."/>
            <person name="Cepeda A.J."/>
            <person name="Yan W."/>
            <person name="Fan B."/>
            <person name="Jiang Y."/>
            <person name="Adhikari A."/>
            <person name="Zheng C.-J."/>
            <person name="Schuster L."/>
            <person name="Cowan T.M."/>
            <person name="Smanski M.J."/>
            <person name="Chevrette M.G."/>
            <person name="De Carvalho L.P.S."/>
            <person name="Shen B."/>
        </authorList>
    </citation>
    <scope>NUCLEOTIDE SEQUENCE [LARGE SCALE GENOMIC DNA]</scope>
    <source>
        <strain evidence="4 5">NPDC001390</strain>
    </source>
</reference>
<dbReference type="InterPro" id="IPR029044">
    <property type="entry name" value="Nucleotide-diphossugar_trans"/>
</dbReference>
<dbReference type="InterPro" id="IPR004528">
    <property type="entry name" value="KdsB"/>
</dbReference>
<evidence type="ECO:0000256" key="3">
    <source>
        <dbReference type="ARBA" id="ARBA00022985"/>
    </source>
</evidence>
<evidence type="ECO:0000256" key="1">
    <source>
        <dbReference type="ARBA" id="ARBA00022679"/>
    </source>
</evidence>
<accession>A0ABW6UL58</accession>
<dbReference type="Proteomes" id="UP001602058">
    <property type="component" value="Unassembled WGS sequence"/>
</dbReference>
<gene>
    <name evidence="4" type="ORF">ACFY1D_22065</name>
</gene>
<keyword evidence="1" id="KW-0808">Transferase</keyword>
<proteinExistence type="predicted"/>
<dbReference type="InterPro" id="IPR003329">
    <property type="entry name" value="Cytidylyl_trans"/>
</dbReference>
<dbReference type="CDD" id="cd02517">
    <property type="entry name" value="CMP-KDO-Synthetase"/>
    <property type="match status" value="1"/>
</dbReference>
<dbReference type="SUPFAM" id="SSF53448">
    <property type="entry name" value="Nucleotide-diphospho-sugar transferases"/>
    <property type="match status" value="1"/>
</dbReference>
<sequence>MARVVAVIPCRYGSTRFPGKPLAELAGMPLMWHVHQQCLKAGHVDEAVIATDDERIADACARLGIPHQMTGEHSTGTDRVAECAESLDADIIVNVQGDEPFISPAAIDAVIAVFLKPVVPRQAVANAYTELACPAAVIDHNVVKVVLRGDGTALTFSRHPVPYPKGVRTAYLRQLGLYAFTPEALRTFASLRPGPVEKAEGIEMLRFLEHSHSVAMVRVQDEGIAVDTPADLERAASLTAASTATAGPPAVIRLSNSATGRPKQGSGS</sequence>
<dbReference type="Gene3D" id="3.90.550.10">
    <property type="entry name" value="Spore Coat Polysaccharide Biosynthesis Protein SpsA, Chain A"/>
    <property type="match status" value="1"/>
</dbReference>
<evidence type="ECO:0000313" key="4">
    <source>
        <dbReference type="EMBL" id="MFF4524079.1"/>
    </source>
</evidence>
<dbReference type="NCBIfam" id="NF003952">
    <property type="entry name" value="PRK05450.1-5"/>
    <property type="match status" value="1"/>
</dbReference>
<comment type="caution">
    <text evidence="4">The sequence shown here is derived from an EMBL/GenBank/DDBJ whole genome shotgun (WGS) entry which is preliminary data.</text>
</comment>
<dbReference type="Pfam" id="PF02348">
    <property type="entry name" value="CTP_transf_3"/>
    <property type="match status" value="1"/>
</dbReference>
<organism evidence="4 5">
    <name type="scientific">Streptomyces bluensis</name>
    <dbReference type="NCBI Taxonomy" id="33897"/>
    <lineage>
        <taxon>Bacteria</taxon>
        <taxon>Bacillati</taxon>
        <taxon>Actinomycetota</taxon>
        <taxon>Actinomycetes</taxon>
        <taxon>Kitasatosporales</taxon>
        <taxon>Streptomycetaceae</taxon>
        <taxon>Streptomyces</taxon>
    </lineage>
</organism>
<evidence type="ECO:0000256" key="2">
    <source>
        <dbReference type="ARBA" id="ARBA00022695"/>
    </source>
</evidence>
<dbReference type="PANTHER" id="PTHR42866:SF2">
    <property type="entry name" value="3-DEOXY-MANNO-OCTULOSONATE CYTIDYLYLTRANSFERASE, MITOCHONDRIAL"/>
    <property type="match status" value="1"/>
</dbReference>
<dbReference type="EMBL" id="JBIAWJ010000011">
    <property type="protein sequence ID" value="MFF4524079.1"/>
    <property type="molecule type" value="Genomic_DNA"/>
</dbReference>
<keyword evidence="2 4" id="KW-0548">Nucleotidyltransferase</keyword>
<name>A0ABW6UL58_9ACTN</name>